<proteinExistence type="predicted"/>
<feature type="region of interest" description="Disordered" evidence="3">
    <location>
        <begin position="59"/>
        <end position="78"/>
    </location>
</feature>
<keyword evidence="1 2" id="KW-0597">Phosphoprotein</keyword>
<feature type="modified residue" description="4-aspartylphosphate" evidence="2">
    <location>
        <position position="133"/>
    </location>
</feature>
<dbReference type="PROSITE" id="PS50110">
    <property type="entry name" value="RESPONSE_REGULATORY"/>
    <property type="match status" value="1"/>
</dbReference>
<dbReference type="EMBL" id="CP042425">
    <property type="protein sequence ID" value="QEL19475.1"/>
    <property type="molecule type" value="Genomic_DNA"/>
</dbReference>
<evidence type="ECO:0000256" key="3">
    <source>
        <dbReference type="SAM" id="MobiDB-lite"/>
    </source>
</evidence>
<dbReference type="InterPro" id="IPR003594">
    <property type="entry name" value="HATPase_dom"/>
</dbReference>
<dbReference type="InterPro" id="IPR036890">
    <property type="entry name" value="HATPase_C_sf"/>
</dbReference>
<keyword evidence="5" id="KW-0547">Nucleotide-binding</keyword>
<dbReference type="GO" id="GO:0005524">
    <property type="term" value="F:ATP binding"/>
    <property type="evidence" value="ECO:0007669"/>
    <property type="project" value="UniProtKB-KW"/>
</dbReference>
<dbReference type="SUPFAM" id="SSF52172">
    <property type="entry name" value="CheY-like"/>
    <property type="match status" value="1"/>
</dbReference>
<dbReference type="GO" id="GO:0000160">
    <property type="term" value="P:phosphorelay signal transduction system"/>
    <property type="evidence" value="ECO:0007669"/>
    <property type="project" value="InterPro"/>
</dbReference>
<dbReference type="SMART" id="SM00448">
    <property type="entry name" value="REC"/>
    <property type="match status" value="1"/>
</dbReference>
<dbReference type="AlphaFoldDB" id="A0A5C1ALN0"/>
<dbReference type="CDD" id="cd16936">
    <property type="entry name" value="HATPase_RsbW-like"/>
    <property type="match status" value="1"/>
</dbReference>
<dbReference type="SUPFAM" id="SSF55874">
    <property type="entry name" value="ATPase domain of HSP90 chaperone/DNA topoisomerase II/histidine kinase"/>
    <property type="match status" value="1"/>
</dbReference>
<feature type="compositionally biased region" description="Pro residues" evidence="3">
    <location>
        <begin position="60"/>
        <end position="70"/>
    </location>
</feature>
<evidence type="ECO:0000259" key="4">
    <source>
        <dbReference type="PROSITE" id="PS50110"/>
    </source>
</evidence>
<dbReference type="Gene3D" id="3.30.565.10">
    <property type="entry name" value="Histidine kinase-like ATPase, C-terminal domain"/>
    <property type="match status" value="1"/>
</dbReference>
<name>A0A5C1ALN0_9BACT</name>
<dbReference type="Proteomes" id="UP000324974">
    <property type="component" value="Chromosome"/>
</dbReference>
<sequence>MFWTESAKMVISFASSVIRATYEAATLTNASSLATEVVSLSEYFAPAESATLSVIRPMTLHPPIPEPNGPDNPGATRDHESSIILVVDDSPVDRRVAGRMIEKRGNWRVEYACDGEEALEVIGRLRPAAVVTDLQMPRIDGLELVTRVRAEYPKIPVIIMTGQGSEKIAVAALKAGAASYVTKQTLAADLASAVEQVLAASQTDDCQTKALQSLKAQTTHFEIDNDPTVVSPLIALLQHDIVSLGICDATAVTRVGIALEETLLNAIYHGNLGVSSELKCVNEHAFYAQVTERRQQAPYRDRRVRITARLKPHRATFVVSDGGDGFDISSLPDPTDPSFFDRPSGRGILLMRAFMDEVGYNARGNRVILVKKKESPPDPSEAE</sequence>
<evidence type="ECO:0000313" key="5">
    <source>
        <dbReference type="EMBL" id="QEL19475.1"/>
    </source>
</evidence>
<dbReference type="CDD" id="cd00156">
    <property type="entry name" value="REC"/>
    <property type="match status" value="1"/>
</dbReference>
<accession>A0A5C1ALN0</accession>
<organism evidence="5 6">
    <name type="scientific">Limnoglobus roseus</name>
    <dbReference type="NCBI Taxonomy" id="2598579"/>
    <lineage>
        <taxon>Bacteria</taxon>
        <taxon>Pseudomonadati</taxon>
        <taxon>Planctomycetota</taxon>
        <taxon>Planctomycetia</taxon>
        <taxon>Gemmatales</taxon>
        <taxon>Gemmataceae</taxon>
        <taxon>Limnoglobus</taxon>
    </lineage>
</organism>
<dbReference type="Gene3D" id="3.40.50.2300">
    <property type="match status" value="1"/>
</dbReference>
<keyword evidence="6" id="KW-1185">Reference proteome</keyword>
<evidence type="ECO:0000313" key="6">
    <source>
        <dbReference type="Proteomes" id="UP000324974"/>
    </source>
</evidence>
<keyword evidence="5" id="KW-0067">ATP-binding</keyword>
<dbReference type="InterPro" id="IPR011006">
    <property type="entry name" value="CheY-like_superfamily"/>
</dbReference>
<dbReference type="PANTHER" id="PTHR44591">
    <property type="entry name" value="STRESS RESPONSE REGULATOR PROTEIN 1"/>
    <property type="match status" value="1"/>
</dbReference>
<reference evidence="6" key="1">
    <citation type="submission" date="2019-08" db="EMBL/GenBank/DDBJ databases">
        <title>Limnoglobus roseus gen. nov., sp. nov., a novel freshwater planctomycete with a giant genome from the family Gemmataceae.</title>
        <authorList>
            <person name="Kulichevskaya I.S."/>
            <person name="Naumoff D.G."/>
            <person name="Miroshnikov K."/>
            <person name="Ivanova A."/>
            <person name="Philippov D.A."/>
            <person name="Hakobyan A."/>
            <person name="Rijpstra I.C."/>
            <person name="Sinninghe Damste J.S."/>
            <person name="Liesack W."/>
            <person name="Dedysh S.N."/>
        </authorList>
    </citation>
    <scope>NUCLEOTIDE SEQUENCE [LARGE SCALE GENOMIC DNA]</scope>
    <source>
        <strain evidence="6">PX52</strain>
    </source>
</reference>
<protein>
    <submittedName>
        <fullName evidence="5">ATP-binding protein</fullName>
    </submittedName>
</protein>
<gene>
    <name evidence="5" type="ORF">PX52LOC_06548</name>
</gene>
<feature type="domain" description="Response regulatory" evidence="4">
    <location>
        <begin position="83"/>
        <end position="198"/>
    </location>
</feature>
<evidence type="ECO:0000256" key="1">
    <source>
        <dbReference type="ARBA" id="ARBA00022553"/>
    </source>
</evidence>
<dbReference type="PANTHER" id="PTHR44591:SF3">
    <property type="entry name" value="RESPONSE REGULATORY DOMAIN-CONTAINING PROTEIN"/>
    <property type="match status" value="1"/>
</dbReference>
<dbReference type="Pfam" id="PF13581">
    <property type="entry name" value="HATPase_c_2"/>
    <property type="match status" value="1"/>
</dbReference>
<dbReference type="KEGG" id="lrs:PX52LOC_06548"/>
<dbReference type="Pfam" id="PF00072">
    <property type="entry name" value="Response_reg"/>
    <property type="match status" value="1"/>
</dbReference>
<dbReference type="InterPro" id="IPR001789">
    <property type="entry name" value="Sig_transdc_resp-reg_receiver"/>
</dbReference>
<dbReference type="InterPro" id="IPR050595">
    <property type="entry name" value="Bact_response_regulator"/>
</dbReference>
<evidence type="ECO:0000256" key="2">
    <source>
        <dbReference type="PROSITE-ProRule" id="PRU00169"/>
    </source>
</evidence>